<dbReference type="PANTHER" id="PTHR43818">
    <property type="entry name" value="BCDNA.GH03377"/>
    <property type="match status" value="1"/>
</dbReference>
<dbReference type="RefSeq" id="WP_244289796.1">
    <property type="nucleotide sequence ID" value="NZ_BAAAHR010000002.1"/>
</dbReference>
<evidence type="ECO:0000259" key="4">
    <source>
        <dbReference type="Pfam" id="PF22725"/>
    </source>
</evidence>
<dbReference type="InterPro" id="IPR050463">
    <property type="entry name" value="Gfo/Idh/MocA_oxidrdct_glycsds"/>
</dbReference>
<evidence type="ECO:0000313" key="6">
    <source>
        <dbReference type="Proteomes" id="UP000321154"/>
    </source>
</evidence>
<evidence type="ECO:0000256" key="1">
    <source>
        <dbReference type="ARBA" id="ARBA00023002"/>
    </source>
</evidence>
<feature type="domain" description="GFO/IDH/MocA-like oxidoreductase" evidence="4">
    <location>
        <begin position="152"/>
        <end position="282"/>
    </location>
</feature>
<keyword evidence="1" id="KW-0560">Oxidoreductase</keyword>
<dbReference type="InterPro" id="IPR036291">
    <property type="entry name" value="NAD(P)-bd_dom_sf"/>
</dbReference>
<feature type="domain" description="Gfo/Idh/MocA-like oxidoreductase N-terminal" evidence="3">
    <location>
        <begin position="26"/>
        <end position="139"/>
    </location>
</feature>
<reference evidence="5 6" key="1">
    <citation type="submission" date="2019-07" db="EMBL/GenBank/DDBJ databases">
        <title>Whole genome shotgun sequence of Frigoribacterium faeni NBRC 103066.</title>
        <authorList>
            <person name="Hosoyama A."/>
            <person name="Uohara A."/>
            <person name="Ohji S."/>
            <person name="Ichikawa N."/>
        </authorList>
    </citation>
    <scope>NUCLEOTIDE SEQUENCE [LARGE SCALE GENOMIC DNA]</scope>
    <source>
        <strain evidence="5 6">NBRC 103066</strain>
    </source>
</reference>
<evidence type="ECO:0000256" key="2">
    <source>
        <dbReference type="ARBA" id="ARBA00023027"/>
    </source>
</evidence>
<dbReference type="Proteomes" id="UP000321154">
    <property type="component" value="Unassembled WGS sequence"/>
</dbReference>
<keyword evidence="2" id="KW-0520">NAD</keyword>
<proteinExistence type="predicted"/>
<dbReference type="SUPFAM" id="SSF55347">
    <property type="entry name" value="Glyceraldehyde-3-phosphate dehydrogenase-like, C-terminal domain"/>
    <property type="match status" value="1"/>
</dbReference>
<dbReference type="Pfam" id="PF01408">
    <property type="entry name" value="GFO_IDH_MocA"/>
    <property type="match status" value="1"/>
</dbReference>
<protein>
    <submittedName>
        <fullName evidence="5">Dehydrogenase</fullName>
    </submittedName>
</protein>
<dbReference type="Gene3D" id="3.40.50.720">
    <property type="entry name" value="NAD(P)-binding Rossmann-like Domain"/>
    <property type="match status" value="1"/>
</dbReference>
<organism evidence="5 6">
    <name type="scientific">Frigoribacterium faeni</name>
    <dbReference type="NCBI Taxonomy" id="145483"/>
    <lineage>
        <taxon>Bacteria</taxon>
        <taxon>Bacillati</taxon>
        <taxon>Actinomycetota</taxon>
        <taxon>Actinomycetes</taxon>
        <taxon>Micrococcales</taxon>
        <taxon>Microbacteriaceae</taxon>
        <taxon>Frigoribacterium</taxon>
    </lineage>
</organism>
<keyword evidence="6" id="KW-1185">Reference proteome</keyword>
<dbReference type="InterPro" id="IPR000683">
    <property type="entry name" value="Gfo/Idh/MocA-like_OxRdtase_N"/>
</dbReference>
<sequence>MTDLGEVAAVGVAEATAGGAVPVEPLRIGIVGGGFMARVHAAAARSAGARVVALASSSASRAAEAATLLGIDTAHDSVDDLVRDPRVDVVHVCSPNATHAPVALAALDAGKHVVCEKPLATSAADARALVDAARERGLVGAVPFVYRYHPLVREARHRIARGGVGRVLSIRGTYLQDWLLGSDDVDWRVDAAAGGPSRAFADIGSHLVDLLEFVVGDRLARLTSTTSRVHDSRGGTAVDTEDEAAVLFETSRGAIGTLFVSQVAPGRKNRLLLDVSGTAESLEFSQEEPETLWVGRRTGSRLVARDAAVLSPDAARLSTVPAGHPMGYVDAFAGFVRDAHAAVRGPAPEGLPTFADGLRAAQVTEAVLASAESRAWVDLP</sequence>
<accession>A0ABQ0UQJ1</accession>
<name>A0ABQ0UQJ1_9MICO</name>
<evidence type="ECO:0000259" key="3">
    <source>
        <dbReference type="Pfam" id="PF01408"/>
    </source>
</evidence>
<dbReference type="Pfam" id="PF22725">
    <property type="entry name" value="GFO_IDH_MocA_C3"/>
    <property type="match status" value="1"/>
</dbReference>
<dbReference type="EMBL" id="BJUV01000019">
    <property type="protein sequence ID" value="GEK83737.1"/>
    <property type="molecule type" value="Genomic_DNA"/>
</dbReference>
<dbReference type="SUPFAM" id="SSF51735">
    <property type="entry name" value="NAD(P)-binding Rossmann-fold domains"/>
    <property type="match status" value="1"/>
</dbReference>
<evidence type="ECO:0000313" key="5">
    <source>
        <dbReference type="EMBL" id="GEK83737.1"/>
    </source>
</evidence>
<dbReference type="Gene3D" id="3.30.360.10">
    <property type="entry name" value="Dihydrodipicolinate Reductase, domain 2"/>
    <property type="match status" value="1"/>
</dbReference>
<comment type="caution">
    <text evidence="5">The sequence shown here is derived from an EMBL/GenBank/DDBJ whole genome shotgun (WGS) entry which is preliminary data.</text>
</comment>
<dbReference type="InterPro" id="IPR055170">
    <property type="entry name" value="GFO_IDH_MocA-like_dom"/>
</dbReference>
<dbReference type="PANTHER" id="PTHR43818:SF11">
    <property type="entry name" value="BCDNA.GH03377"/>
    <property type="match status" value="1"/>
</dbReference>
<gene>
    <name evidence="5" type="ORF">FFA01_20460</name>
</gene>